<dbReference type="PANTHER" id="PTHR32309">
    <property type="entry name" value="TYROSINE-PROTEIN KINASE"/>
    <property type="match status" value="1"/>
</dbReference>
<accession>A0ABX3ZKZ9</accession>
<proteinExistence type="inferred from homology"/>
<evidence type="ECO:0000256" key="4">
    <source>
        <dbReference type="ARBA" id="ARBA00022741"/>
    </source>
</evidence>
<evidence type="ECO:0000259" key="9">
    <source>
        <dbReference type="Pfam" id="PF13614"/>
    </source>
</evidence>
<dbReference type="SUPFAM" id="SSF52540">
    <property type="entry name" value="P-loop containing nucleoside triphosphate hydrolases"/>
    <property type="match status" value="1"/>
</dbReference>
<keyword evidence="3" id="KW-0808">Transferase</keyword>
<keyword evidence="7" id="KW-0829">Tyrosine-protein kinase</keyword>
<comment type="catalytic activity">
    <reaction evidence="8">
        <text>L-tyrosyl-[protein] + ATP = O-phospho-L-tyrosyl-[protein] + ADP + H(+)</text>
        <dbReference type="Rhea" id="RHEA:10596"/>
        <dbReference type="Rhea" id="RHEA-COMP:10136"/>
        <dbReference type="Rhea" id="RHEA-COMP:20101"/>
        <dbReference type="ChEBI" id="CHEBI:15378"/>
        <dbReference type="ChEBI" id="CHEBI:30616"/>
        <dbReference type="ChEBI" id="CHEBI:46858"/>
        <dbReference type="ChEBI" id="CHEBI:61978"/>
        <dbReference type="ChEBI" id="CHEBI:456216"/>
        <dbReference type="EC" id="2.7.10.2"/>
    </reaction>
</comment>
<evidence type="ECO:0000313" key="10">
    <source>
        <dbReference type="EMBL" id="OUZ40394.1"/>
    </source>
</evidence>
<dbReference type="RefSeq" id="WP_087615369.1">
    <property type="nucleotide sequence ID" value="NZ_JAFBEY010000002.1"/>
</dbReference>
<dbReference type="InterPro" id="IPR027417">
    <property type="entry name" value="P-loop_NTPase"/>
</dbReference>
<dbReference type="InterPro" id="IPR005702">
    <property type="entry name" value="Wzc-like_C"/>
</dbReference>
<dbReference type="EC" id="2.7.10.2" evidence="2"/>
<evidence type="ECO:0000256" key="7">
    <source>
        <dbReference type="ARBA" id="ARBA00023137"/>
    </source>
</evidence>
<dbReference type="CDD" id="cd05387">
    <property type="entry name" value="BY-kinase"/>
    <property type="match status" value="1"/>
</dbReference>
<evidence type="ECO:0000256" key="6">
    <source>
        <dbReference type="ARBA" id="ARBA00022840"/>
    </source>
</evidence>
<dbReference type="Gene3D" id="3.40.50.300">
    <property type="entry name" value="P-loop containing nucleotide triphosphate hydrolases"/>
    <property type="match status" value="1"/>
</dbReference>
<sequence length="237" mass="26014">MFNKFKRKKSQPTTLARKLITDSNPKSIVSEQFKTVRTNINFSMPDKDLKTLVVTSSTPGEGKSTNASNIAVVYAQSGKKVLLVDGDMRKPTTHHTFGVRNVGGLSTVLIRQDTVEEVVHETHIEGLSLITSGPIPPNPAELIASKTMDQFIETVKGKYDLVIFDAPPVLSVTDAQILSNKCEGTILVINSGKAEKENVIKAKEMLIASKANIIGAVLNNYAIDKNHYYYQYYGAVE</sequence>
<dbReference type="PANTHER" id="PTHR32309:SF13">
    <property type="entry name" value="FERRIC ENTEROBACTIN TRANSPORT PROTEIN FEPE"/>
    <property type="match status" value="1"/>
</dbReference>
<evidence type="ECO:0000256" key="1">
    <source>
        <dbReference type="ARBA" id="ARBA00007316"/>
    </source>
</evidence>
<evidence type="ECO:0000256" key="8">
    <source>
        <dbReference type="ARBA" id="ARBA00051245"/>
    </source>
</evidence>
<keyword evidence="4" id="KW-0547">Nucleotide-binding</keyword>
<evidence type="ECO:0000313" key="11">
    <source>
        <dbReference type="Proteomes" id="UP000196594"/>
    </source>
</evidence>
<dbReference type="Pfam" id="PF13614">
    <property type="entry name" value="AAA_31"/>
    <property type="match status" value="1"/>
</dbReference>
<dbReference type="InterPro" id="IPR025669">
    <property type="entry name" value="AAA_dom"/>
</dbReference>
<organism evidence="10 11">
    <name type="scientific">Solibacillus kalamii</name>
    <dbReference type="NCBI Taxonomy" id="1748298"/>
    <lineage>
        <taxon>Bacteria</taxon>
        <taxon>Bacillati</taxon>
        <taxon>Bacillota</taxon>
        <taxon>Bacilli</taxon>
        <taxon>Bacillales</taxon>
        <taxon>Caryophanaceae</taxon>
        <taxon>Solibacillus</taxon>
    </lineage>
</organism>
<evidence type="ECO:0000256" key="2">
    <source>
        <dbReference type="ARBA" id="ARBA00011903"/>
    </source>
</evidence>
<reference evidence="10 11" key="1">
    <citation type="journal article" date="2017" name="Int. J. Syst. Evol. Microbiol.">
        <title>Solibacillus kalamii sp. nov., isolated from a high-efficiency particulate arrestance filter system used in the International Space Station.</title>
        <authorList>
            <person name="Checinska Sielaff A."/>
            <person name="Kumar R.M."/>
            <person name="Pal D."/>
            <person name="Mayilraj S."/>
            <person name="Venkateswaran K."/>
        </authorList>
    </citation>
    <scope>NUCLEOTIDE SEQUENCE [LARGE SCALE GENOMIC DNA]</scope>
    <source>
        <strain evidence="10 11">ISSFR-015</strain>
    </source>
</reference>
<dbReference type="EMBL" id="NHNT01000001">
    <property type="protein sequence ID" value="OUZ40394.1"/>
    <property type="molecule type" value="Genomic_DNA"/>
</dbReference>
<comment type="caution">
    <text evidence="10">The sequence shown here is derived from an EMBL/GenBank/DDBJ whole genome shotgun (WGS) entry which is preliminary data.</text>
</comment>
<keyword evidence="11" id="KW-1185">Reference proteome</keyword>
<comment type="similarity">
    <text evidence="1">Belongs to the CpsD/CapB family.</text>
</comment>
<gene>
    <name evidence="10" type="ORF">CBM15_00630</name>
</gene>
<keyword evidence="5" id="KW-0418">Kinase</keyword>
<dbReference type="Proteomes" id="UP000196594">
    <property type="component" value="Unassembled WGS sequence"/>
</dbReference>
<keyword evidence="6" id="KW-0067">ATP-binding</keyword>
<evidence type="ECO:0000256" key="3">
    <source>
        <dbReference type="ARBA" id="ARBA00022679"/>
    </source>
</evidence>
<name>A0ABX3ZKZ9_9BACL</name>
<dbReference type="InterPro" id="IPR050445">
    <property type="entry name" value="Bact_polysacc_biosynth/exp"/>
</dbReference>
<feature type="domain" description="AAA" evidence="9">
    <location>
        <begin position="51"/>
        <end position="179"/>
    </location>
</feature>
<dbReference type="NCBIfam" id="TIGR01007">
    <property type="entry name" value="eps_fam"/>
    <property type="match status" value="1"/>
</dbReference>
<evidence type="ECO:0000256" key="5">
    <source>
        <dbReference type="ARBA" id="ARBA00022777"/>
    </source>
</evidence>
<protein>
    <recommendedName>
        <fullName evidence="2">non-specific protein-tyrosine kinase</fullName>
        <ecNumber evidence="2">2.7.10.2</ecNumber>
    </recommendedName>
</protein>